<keyword evidence="6" id="KW-1185">Reference proteome</keyword>
<dbReference type="GO" id="GO:0036088">
    <property type="term" value="P:D-serine catabolic process"/>
    <property type="evidence" value="ECO:0007669"/>
    <property type="project" value="TreeGrafter"/>
</dbReference>
<evidence type="ECO:0000313" key="4">
    <source>
        <dbReference type="EMBL" id="APF18497.1"/>
    </source>
</evidence>
<dbReference type="AlphaFoldDB" id="H1XS04"/>
<dbReference type="eggNOG" id="COG3616">
    <property type="taxonomic scope" value="Bacteria"/>
</dbReference>
<dbReference type="InterPro" id="IPR029066">
    <property type="entry name" value="PLP-binding_barrel"/>
</dbReference>
<dbReference type="GO" id="GO:0008721">
    <property type="term" value="F:D-serine ammonia-lyase activity"/>
    <property type="evidence" value="ECO:0007669"/>
    <property type="project" value="TreeGrafter"/>
</dbReference>
<gene>
    <name evidence="4" type="ORF">Cabys_1748</name>
    <name evidence="5" type="ORF">Calab_2890</name>
</gene>
<dbReference type="EMBL" id="CM001402">
    <property type="protein sequence ID" value="EHO42497.1"/>
    <property type="molecule type" value="Genomic_DNA"/>
</dbReference>
<dbReference type="InterPro" id="IPR042208">
    <property type="entry name" value="D-ser_dehydrat-like_sf"/>
</dbReference>
<evidence type="ECO:0000256" key="2">
    <source>
        <dbReference type="ARBA" id="ARBA00023239"/>
    </source>
</evidence>
<dbReference type="OrthoDB" id="9788869at2"/>
<dbReference type="Proteomes" id="UP000004671">
    <property type="component" value="Chromosome"/>
</dbReference>
<dbReference type="Proteomes" id="UP000183868">
    <property type="component" value="Chromosome"/>
</dbReference>
<dbReference type="PaxDb" id="880073-Calab_2890"/>
<dbReference type="EMBL" id="CP018099">
    <property type="protein sequence ID" value="APF18497.1"/>
    <property type="molecule type" value="Genomic_DNA"/>
</dbReference>
<dbReference type="HOGENOM" id="CLU_031639_2_2_0"/>
<sequence length="375" mass="41926">MNVLNSIKRPTLLLDRRKCLNNIEKMVKKAADHGLRFRPHFKTHQSVEIGRWFNDLGVRSITVSSLSMAEYFARAGWQDITVAFPVNVREMDAINRLAGRIQLNLLVESSQVTDFLAAKLNSKVNLFIKIDTGLHRTGLEPAATDEVDRILDVVQKSPLLSFSGFLTHSGHTYRAKSVAEIKDIHTDAVRQLSALKEKYRARFPHLIVSIGDTPSCSLVDDFSSVDEIRPGNFVFYDVMQWQLGSCTLDQVAVALACPVVAKHEQRGELVLYGGAIHLSKERLILQDGRICYGVMVELKEDGWEIPSKIQPLTGLSQEHGILNVDKESMQKIAVGDLVGILPVHSCLTAHLMKGYLTFDGQTIDHLNARTNFLQT</sequence>
<dbReference type="Pfam" id="PF01168">
    <property type="entry name" value="Ala_racemase_N"/>
    <property type="match status" value="1"/>
</dbReference>
<dbReference type="Pfam" id="PF14031">
    <property type="entry name" value="D-ser_dehydrat"/>
    <property type="match status" value="1"/>
</dbReference>
<proteinExistence type="inferred from homology"/>
<evidence type="ECO:0000313" key="5">
    <source>
        <dbReference type="EMBL" id="EHO42497.1"/>
    </source>
</evidence>
<dbReference type="InterPro" id="IPR026956">
    <property type="entry name" value="D-ser_dehydrat-like_dom"/>
</dbReference>
<feature type="domain" description="D-serine dehydratase-like" evidence="3">
    <location>
        <begin position="252"/>
        <end position="359"/>
    </location>
</feature>
<reference evidence="5 6" key="1">
    <citation type="submission" date="2011-09" db="EMBL/GenBank/DDBJ databases">
        <title>The permanent draft genome of Caldithrix abyssi DSM 13497.</title>
        <authorList>
            <consortium name="US DOE Joint Genome Institute (JGI-PGF)"/>
            <person name="Lucas S."/>
            <person name="Han J."/>
            <person name="Lapidus A."/>
            <person name="Bruce D."/>
            <person name="Goodwin L."/>
            <person name="Pitluck S."/>
            <person name="Peters L."/>
            <person name="Kyrpides N."/>
            <person name="Mavromatis K."/>
            <person name="Ivanova N."/>
            <person name="Mikhailova N."/>
            <person name="Chertkov O."/>
            <person name="Detter J.C."/>
            <person name="Tapia R."/>
            <person name="Han C."/>
            <person name="Land M."/>
            <person name="Hauser L."/>
            <person name="Markowitz V."/>
            <person name="Cheng J.-F."/>
            <person name="Hugenholtz P."/>
            <person name="Woyke T."/>
            <person name="Wu D."/>
            <person name="Spring S."/>
            <person name="Brambilla E."/>
            <person name="Klenk H.-P."/>
            <person name="Eisen J.A."/>
        </authorList>
    </citation>
    <scope>NUCLEOTIDE SEQUENCE [LARGE SCALE GENOMIC DNA]</scope>
    <source>
        <strain evidence="5 6">DSM 13497</strain>
    </source>
</reference>
<dbReference type="Gene3D" id="2.40.37.20">
    <property type="entry name" value="D-serine dehydratase-like domain"/>
    <property type="match status" value="1"/>
</dbReference>
<accession>H1XS04</accession>
<evidence type="ECO:0000259" key="3">
    <source>
        <dbReference type="SMART" id="SM01119"/>
    </source>
</evidence>
<evidence type="ECO:0000313" key="7">
    <source>
        <dbReference type="Proteomes" id="UP000183868"/>
    </source>
</evidence>
<dbReference type="PANTHER" id="PTHR28004">
    <property type="entry name" value="ZGC:162816-RELATED"/>
    <property type="match status" value="1"/>
</dbReference>
<dbReference type="SUPFAM" id="SSF51419">
    <property type="entry name" value="PLP-binding barrel"/>
    <property type="match status" value="1"/>
</dbReference>
<dbReference type="PANTHER" id="PTHR28004:SF2">
    <property type="entry name" value="D-SERINE DEHYDRATASE"/>
    <property type="match status" value="1"/>
</dbReference>
<dbReference type="STRING" id="880073.Cabys_1748"/>
<dbReference type="InParanoid" id="H1XS04"/>
<protein>
    <submittedName>
        <fullName evidence="5">Alanine racemase domain protein</fullName>
    </submittedName>
    <submittedName>
        <fullName evidence="4">D-serine deaminase, pyridoxal phosphate-dependent</fullName>
    </submittedName>
</protein>
<keyword evidence="2" id="KW-0456">Lyase</keyword>
<evidence type="ECO:0000256" key="1">
    <source>
        <dbReference type="ARBA" id="ARBA00005323"/>
    </source>
</evidence>
<comment type="similarity">
    <text evidence="1">Belongs to the DSD1 family.</text>
</comment>
<dbReference type="InterPro" id="IPR051466">
    <property type="entry name" value="D-amino_acid_metab_enzyme"/>
</dbReference>
<reference evidence="4 7" key="2">
    <citation type="submission" date="2016-11" db="EMBL/GenBank/DDBJ databases">
        <title>Genomic analysis of Caldithrix abyssi and proposal of a novel bacterial phylum Caldithrichaeota.</title>
        <authorList>
            <person name="Kublanov I."/>
            <person name="Sigalova O."/>
            <person name="Gavrilov S."/>
            <person name="Lebedinsky A."/>
            <person name="Ivanova N."/>
            <person name="Daum C."/>
            <person name="Reddy T."/>
            <person name="Klenk H.P."/>
            <person name="Goker M."/>
            <person name="Reva O."/>
            <person name="Miroshnichenko M."/>
            <person name="Kyprides N."/>
            <person name="Woyke T."/>
            <person name="Gelfand M."/>
        </authorList>
    </citation>
    <scope>NUCLEOTIDE SEQUENCE [LARGE SCALE GENOMIC DNA]</scope>
    <source>
        <strain evidence="4 7">LF13</strain>
    </source>
</reference>
<name>H1XS04_CALAY</name>
<dbReference type="InterPro" id="IPR001608">
    <property type="entry name" value="Ala_racemase_N"/>
</dbReference>
<dbReference type="RefSeq" id="WP_006929853.1">
    <property type="nucleotide sequence ID" value="NZ_CM001402.1"/>
</dbReference>
<dbReference type="Gene3D" id="3.20.20.10">
    <property type="entry name" value="Alanine racemase"/>
    <property type="match status" value="1"/>
</dbReference>
<dbReference type="SMART" id="SM01119">
    <property type="entry name" value="D-ser_dehydrat"/>
    <property type="match status" value="1"/>
</dbReference>
<dbReference type="KEGG" id="caby:Cabys_1748"/>
<organism evidence="5 6">
    <name type="scientific">Caldithrix abyssi DSM 13497</name>
    <dbReference type="NCBI Taxonomy" id="880073"/>
    <lineage>
        <taxon>Bacteria</taxon>
        <taxon>Pseudomonadati</taxon>
        <taxon>Calditrichota</taxon>
        <taxon>Calditrichia</taxon>
        <taxon>Calditrichales</taxon>
        <taxon>Calditrichaceae</taxon>
        <taxon>Caldithrix</taxon>
    </lineage>
</organism>
<evidence type="ECO:0000313" key="6">
    <source>
        <dbReference type="Proteomes" id="UP000004671"/>
    </source>
</evidence>